<dbReference type="Gene3D" id="3.30.160.670">
    <property type="match status" value="1"/>
</dbReference>
<gene>
    <name evidence="3" type="ORF">EI16_09925</name>
</gene>
<comment type="caution">
    <text evidence="3">The sequence shown here is derived from an EMBL/GenBank/DDBJ whole genome shotgun (WGS) entry which is preliminary data.</text>
</comment>
<dbReference type="Proteomes" id="UP000027341">
    <property type="component" value="Unassembled WGS sequence"/>
</dbReference>
<evidence type="ECO:0000259" key="2">
    <source>
        <dbReference type="Pfam" id="PF13590"/>
    </source>
</evidence>
<protein>
    <recommendedName>
        <fullName evidence="2">DUF4136 domain-containing protein</fullName>
    </recommendedName>
</protein>
<keyword evidence="4" id="KW-1185">Reference proteome</keyword>
<dbReference type="PROSITE" id="PS51257">
    <property type="entry name" value="PROKAR_LIPOPROTEIN"/>
    <property type="match status" value="1"/>
</dbReference>
<dbReference type="STRING" id="28885.EI16_09925"/>
<sequence length="194" mass="21440">MNKMIFRSSFIGGLFTSLLLLSGCSMIQVSQDYDPKADFTQLHSYQWLPADMQTKPKASDFEKTNPLIAKRIETALVHELSLKGQSIVDKGADAYITYHISSMSKIRSSPVTTSIGFGTGMGSGVYTGFGFQTGSDVEQYQEGQLIVDVLSLKGQLLWRGTSSTPLEDHSTPEETTQLVNEIMQKLMAQYPPKK</sequence>
<feature type="signal peptide" evidence="1">
    <location>
        <begin position="1"/>
        <end position="27"/>
    </location>
</feature>
<reference evidence="3 4" key="1">
    <citation type="submission" date="2014-04" db="EMBL/GenBank/DDBJ databases">
        <title>Draft genome sequence of Hydrogenovibrio marinus MH-110, a model organism for aerobic H2 metabolism.</title>
        <authorList>
            <person name="Cha H.J."/>
            <person name="Jo B.H."/>
            <person name="Hwang B.H."/>
        </authorList>
    </citation>
    <scope>NUCLEOTIDE SEQUENCE [LARGE SCALE GENOMIC DNA]</scope>
    <source>
        <strain evidence="3 4">MH-110</strain>
    </source>
</reference>
<name>A0A066ZRX6_HYDMR</name>
<dbReference type="InterPro" id="IPR025411">
    <property type="entry name" value="DUF4136"/>
</dbReference>
<evidence type="ECO:0000313" key="3">
    <source>
        <dbReference type="EMBL" id="KDN96563.1"/>
    </source>
</evidence>
<evidence type="ECO:0000256" key="1">
    <source>
        <dbReference type="SAM" id="SignalP"/>
    </source>
</evidence>
<organism evidence="3 4">
    <name type="scientific">Hydrogenovibrio marinus</name>
    <dbReference type="NCBI Taxonomy" id="28885"/>
    <lineage>
        <taxon>Bacteria</taxon>
        <taxon>Pseudomonadati</taxon>
        <taxon>Pseudomonadota</taxon>
        <taxon>Gammaproteobacteria</taxon>
        <taxon>Thiotrichales</taxon>
        <taxon>Piscirickettsiaceae</taxon>
        <taxon>Hydrogenovibrio</taxon>
    </lineage>
</organism>
<dbReference type="AlphaFoldDB" id="A0A066ZRX6"/>
<keyword evidence="1" id="KW-0732">Signal</keyword>
<dbReference type="Pfam" id="PF13590">
    <property type="entry name" value="DUF4136"/>
    <property type="match status" value="1"/>
</dbReference>
<dbReference type="EMBL" id="JMIU01000001">
    <property type="protein sequence ID" value="KDN96563.1"/>
    <property type="molecule type" value="Genomic_DNA"/>
</dbReference>
<feature type="domain" description="DUF4136" evidence="2">
    <location>
        <begin position="29"/>
        <end position="192"/>
    </location>
</feature>
<feature type="chain" id="PRO_5001635931" description="DUF4136 domain-containing protein" evidence="1">
    <location>
        <begin position="28"/>
        <end position="194"/>
    </location>
</feature>
<proteinExistence type="predicted"/>
<accession>A0A066ZRX6</accession>
<evidence type="ECO:0000313" key="4">
    <source>
        <dbReference type="Proteomes" id="UP000027341"/>
    </source>
</evidence>
<dbReference type="RefSeq" id="WP_029912969.1">
    <property type="nucleotide sequence ID" value="NZ_AP020335.1"/>
</dbReference>